<dbReference type="InterPro" id="IPR027372">
    <property type="entry name" value="Phytase-like_dom"/>
</dbReference>
<keyword evidence="1" id="KW-0732">Signal</keyword>
<feature type="domain" description="Phytase-like" evidence="2">
    <location>
        <begin position="50"/>
        <end position="362"/>
    </location>
</feature>
<feature type="chain" id="PRO_5025488564" evidence="1">
    <location>
        <begin position="20"/>
        <end position="376"/>
    </location>
</feature>
<dbReference type="PANTHER" id="PTHR37957:SF1">
    <property type="entry name" value="PHYTASE-LIKE DOMAIN-CONTAINING PROTEIN"/>
    <property type="match status" value="1"/>
</dbReference>
<evidence type="ECO:0000313" key="3">
    <source>
        <dbReference type="EMBL" id="QHS61567.1"/>
    </source>
</evidence>
<reference evidence="3 4" key="1">
    <citation type="submission" date="2020-01" db="EMBL/GenBank/DDBJ databases">
        <title>Complete genome sequence of Chitinophaga sp. H33E-04 isolated from quinoa roots.</title>
        <authorList>
            <person name="Weon H.-Y."/>
            <person name="Lee S.A."/>
        </authorList>
    </citation>
    <scope>NUCLEOTIDE SEQUENCE [LARGE SCALE GENOMIC DNA]</scope>
    <source>
        <strain evidence="3 4">H33E-04</strain>
    </source>
</reference>
<evidence type="ECO:0000259" key="2">
    <source>
        <dbReference type="Pfam" id="PF13449"/>
    </source>
</evidence>
<evidence type="ECO:0000256" key="1">
    <source>
        <dbReference type="SAM" id="SignalP"/>
    </source>
</evidence>
<proteinExistence type="predicted"/>
<dbReference type="SUPFAM" id="SSF50969">
    <property type="entry name" value="YVTN repeat-like/Quinoprotein amine dehydrogenase"/>
    <property type="match status" value="1"/>
</dbReference>
<gene>
    <name evidence="3" type="ORF">GWR21_18785</name>
</gene>
<dbReference type="AlphaFoldDB" id="A0A6B9ZHX5"/>
<protein>
    <submittedName>
        <fullName evidence="3">Esterase-like activity of phytase family protein</fullName>
    </submittedName>
</protein>
<dbReference type="EMBL" id="CP048113">
    <property type="protein sequence ID" value="QHS61567.1"/>
    <property type="molecule type" value="Genomic_DNA"/>
</dbReference>
<dbReference type="RefSeq" id="WP_162333236.1">
    <property type="nucleotide sequence ID" value="NZ_CP048113.1"/>
</dbReference>
<dbReference type="Proteomes" id="UP000476411">
    <property type="component" value="Chromosome"/>
</dbReference>
<dbReference type="KEGG" id="chih:GWR21_18785"/>
<dbReference type="InterPro" id="IPR011044">
    <property type="entry name" value="Quino_amine_DH_bsu"/>
</dbReference>
<keyword evidence="4" id="KW-1185">Reference proteome</keyword>
<evidence type="ECO:0000313" key="4">
    <source>
        <dbReference type="Proteomes" id="UP000476411"/>
    </source>
</evidence>
<name>A0A6B9ZHX5_9BACT</name>
<organism evidence="3 4">
    <name type="scientific">Chitinophaga agri</name>
    <dbReference type="NCBI Taxonomy" id="2703787"/>
    <lineage>
        <taxon>Bacteria</taxon>
        <taxon>Pseudomonadati</taxon>
        <taxon>Bacteroidota</taxon>
        <taxon>Chitinophagia</taxon>
        <taxon>Chitinophagales</taxon>
        <taxon>Chitinophagaceae</taxon>
        <taxon>Chitinophaga</taxon>
    </lineage>
</organism>
<accession>A0A6B9ZHX5</accession>
<dbReference type="PANTHER" id="PTHR37957">
    <property type="entry name" value="BLR7070 PROTEIN"/>
    <property type="match status" value="1"/>
</dbReference>
<dbReference type="Pfam" id="PF13449">
    <property type="entry name" value="Phytase-like"/>
    <property type="match status" value="1"/>
</dbReference>
<sequence length="376" mass="42458">MRKLLLLAVLLAGCTTAKKTTVTETPIPDVSSLRLLHKYVVPYNRPFKGTTIGGLSGIDYDSARKVYYIICDDRSEKQPARFYTAQVPVSRKEGDSVIFKDVTYLRKRDGKTYPSKQDFAPDPEAMRYNPHTQSFVWSSEGERILSPAGYILNDPGVYEIDGLGRLVDSFPLPPQFHMQASENGPRRNGTFEGLGFTPNGQYMFVSLEEPRYEDGPRADLKDTTAYTRLIKYDIQTRKPVAQYAYRLSPVAHAPVPADEFRVNGISDILPLSSDKLLVMERSYSRGVKNNTIRVYTIEIGNATNINNIGSLKTTKSFTPVKKTLLLDFDTLHTYVDNVEGMTFGPVLPNGHRSMIFVVDNNFDKDEETQFFVFEVE</sequence>
<feature type="signal peptide" evidence="1">
    <location>
        <begin position="1"/>
        <end position="19"/>
    </location>
</feature>